<evidence type="ECO:0000256" key="1">
    <source>
        <dbReference type="SAM" id="MobiDB-lite"/>
    </source>
</evidence>
<accession>A0A0J9SKA7</accession>
<feature type="region of interest" description="Disordered" evidence="1">
    <location>
        <begin position="230"/>
        <end position="318"/>
    </location>
</feature>
<gene>
    <name evidence="2" type="ORF">PVIIG_06134</name>
</gene>
<proteinExistence type="predicted"/>
<feature type="compositionally biased region" description="Polar residues" evidence="1">
    <location>
        <begin position="250"/>
        <end position="271"/>
    </location>
</feature>
<sequence>MSTQKSCFQSDNIYLDYKCYNRLYKYFNDDYIFRNNEEKLEIISPKIDIKPYHRKEQRQIFNKLYQYMGGDSVFGWENQTECCKYVNYWLNDKVEKNIIALYDEKSFKIFQDIVQLYNKNNPGKTKCISDIKFIDTEYLRRMGALYSLYDKYYSLISNTIRYPYKPCDLIDQASGIFKDTINEHGDNDNNLLTRLKEFKPLMDSIVPNYTCTSNYRKHFIIPEKFSENKVTKPENMEQEEETSAHPLVSGTGQEKQQVLESRGQSSNSEVNLLSETLTLGTEEEARGDSRPITETLSQQDLGSYNELSHSGDGRRSVGADSVKLDHSLEEEEDDSVKFLVVSMDHSQEISQIFRNMVVVLLDIVQWI</sequence>
<name>A0A0J9SKA7_PLAVI</name>
<dbReference type="AlphaFoldDB" id="A0A0J9SKA7"/>
<reference evidence="2 3" key="1">
    <citation type="submission" date="2011-08" db="EMBL/GenBank/DDBJ databases">
        <title>The Genome Sequence of Plasmodium vivax India VII.</title>
        <authorList>
            <consortium name="The Broad Institute Genome Sequencing Platform"/>
            <consortium name="The Broad Institute Genome Sequencing Center for Infectious Disease"/>
            <person name="Neafsey D."/>
            <person name="Carlton J."/>
            <person name="Barnwell J."/>
            <person name="Collins W."/>
            <person name="Escalante A."/>
            <person name="Mullikin J."/>
            <person name="Saul A."/>
            <person name="Guigo R."/>
            <person name="Camara F."/>
            <person name="Young S.K."/>
            <person name="Zeng Q."/>
            <person name="Gargeya S."/>
            <person name="Fitzgerald M."/>
            <person name="Haas B."/>
            <person name="Abouelleil A."/>
            <person name="Alvarado L."/>
            <person name="Arachchi H.M."/>
            <person name="Berlin A."/>
            <person name="Brown A."/>
            <person name="Chapman S.B."/>
            <person name="Chen Z."/>
            <person name="Dunbar C."/>
            <person name="Freedman E."/>
            <person name="Gearin G."/>
            <person name="Gellesch M."/>
            <person name="Goldberg J."/>
            <person name="Griggs A."/>
            <person name="Gujja S."/>
            <person name="Heiman D."/>
            <person name="Howarth C."/>
            <person name="Larson L."/>
            <person name="Lui A."/>
            <person name="MacDonald P.J.P."/>
            <person name="Montmayeur A."/>
            <person name="Murphy C."/>
            <person name="Neiman D."/>
            <person name="Pearson M."/>
            <person name="Priest M."/>
            <person name="Roberts A."/>
            <person name="Saif S."/>
            <person name="Shea T."/>
            <person name="Shenoy N."/>
            <person name="Sisk P."/>
            <person name="Stolte C."/>
            <person name="Sykes S."/>
            <person name="Wortman J."/>
            <person name="Nusbaum C."/>
            <person name="Birren B."/>
        </authorList>
    </citation>
    <scope>NUCLEOTIDE SEQUENCE [LARGE SCALE GENOMIC DNA]</scope>
    <source>
        <strain evidence="2 3">India VII</strain>
    </source>
</reference>
<dbReference type="Proteomes" id="UP000053562">
    <property type="component" value="Unassembled WGS sequence"/>
</dbReference>
<feature type="compositionally biased region" description="Polar residues" evidence="1">
    <location>
        <begin position="292"/>
        <end position="308"/>
    </location>
</feature>
<dbReference type="Pfam" id="PF05795">
    <property type="entry name" value="Plasmodium_Vir"/>
    <property type="match status" value="1"/>
</dbReference>
<evidence type="ECO:0000313" key="2">
    <source>
        <dbReference type="EMBL" id="KMZ82432.1"/>
    </source>
</evidence>
<protein>
    <submittedName>
        <fullName evidence="2">Uncharacterized protein</fullName>
    </submittedName>
</protein>
<dbReference type="OrthoDB" id="389398at2759"/>
<feature type="compositionally biased region" description="Basic and acidic residues" evidence="1">
    <location>
        <begin position="309"/>
        <end position="318"/>
    </location>
</feature>
<dbReference type="InterPro" id="IPR008780">
    <property type="entry name" value="Plasmodium_Vir"/>
</dbReference>
<evidence type="ECO:0000313" key="3">
    <source>
        <dbReference type="Proteomes" id="UP000053562"/>
    </source>
</evidence>
<dbReference type="EMBL" id="KQ234192">
    <property type="protein sequence ID" value="KMZ82432.1"/>
    <property type="molecule type" value="Genomic_DNA"/>
</dbReference>
<organism evidence="2 3">
    <name type="scientific">Plasmodium vivax India VII</name>
    <dbReference type="NCBI Taxonomy" id="1077284"/>
    <lineage>
        <taxon>Eukaryota</taxon>
        <taxon>Sar</taxon>
        <taxon>Alveolata</taxon>
        <taxon>Apicomplexa</taxon>
        <taxon>Aconoidasida</taxon>
        <taxon>Haemosporida</taxon>
        <taxon>Plasmodiidae</taxon>
        <taxon>Plasmodium</taxon>
        <taxon>Plasmodium (Plasmodium)</taxon>
    </lineage>
</organism>